<dbReference type="HOGENOM" id="CLU_2159115_0_0_1"/>
<dbReference type="Proteomes" id="UP000054321">
    <property type="component" value="Unassembled WGS sequence"/>
</dbReference>
<keyword evidence="3" id="KW-1185">Reference proteome</keyword>
<reference evidence="3" key="2">
    <citation type="submission" date="2015-01" db="EMBL/GenBank/DDBJ databases">
        <title>Evolutionary Origins and Diversification of the Mycorrhizal Mutualists.</title>
        <authorList>
            <consortium name="DOE Joint Genome Institute"/>
            <consortium name="Mycorrhizal Genomics Consortium"/>
            <person name="Kohler A."/>
            <person name="Kuo A."/>
            <person name="Nagy L.G."/>
            <person name="Floudas D."/>
            <person name="Copeland A."/>
            <person name="Barry K.W."/>
            <person name="Cichocki N."/>
            <person name="Veneault-Fourrey C."/>
            <person name="LaButti K."/>
            <person name="Lindquist E.A."/>
            <person name="Lipzen A."/>
            <person name="Lundell T."/>
            <person name="Morin E."/>
            <person name="Murat C."/>
            <person name="Riley R."/>
            <person name="Ohm R."/>
            <person name="Sun H."/>
            <person name="Tunlid A."/>
            <person name="Henrissat B."/>
            <person name="Grigoriev I.V."/>
            <person name="Hibbett D.S."/>
            <person name="Martin F."/>
        </authorList>
    </citation>
    <scope>NUCLEOTIDE SEQUENCE [LARGE SCALE GENOMIC DNA]</scope>
    <source>
        <strain evidence="3">Zn</strain>
    </source>
</reference>
<reference evidence="2 3" key="1">
    <citation type="submission" date="2014-04" db="EMBL/GenBank/DDBJ databases">
        <authorList>
            <consortium name="DOE Joint Genome Institute"/>
            <person name="Kuo A."/>
            <person name="Martino E."/>
            <person name="Perotto S."/>
            <person name="Kohler A."/>
            <person name="Nagy L.G."/>
            <person name="Floudas D."/>
            <person name="Copeland A."/>
            <person name="Barry K.W."/>
            <person name="Cichocki N."/>
            <person name="Veneault-Fourrey C."/>
            <person name="LaButti K."/>
            <person name="Lindquist E.A."/>
            <person name="Lipzen A."/>
            <person name="Lundell T."/>
            <person name="Morin E."/>
            <person name="Murat C."/>
            <person name="Sun H."/>
            <person name="Tunlid A."/>
            <person name="Henrissat B."/>
            <person name="Grigoriev I.V."/>
            <person name="Hibbett D.S."/>
            <person name="Martin F."/>
            <person name="Nordberg H.P."/>
            <person name="Cantor M.N."/>
            <person name="Hua S.X."/>
        </authorList>
    </citation>
    <scope>NUCLEOTIDE SEQUENCE [LARGE SCALE GENOMIC DNA]</scope>
    <source>
        <strain evidence="2 3">Zn</strain>
    </source>
</reference>
<gene>
    <name evidence="2" type="ORF">OIDMADRAFT_23872</name>
</gene>
<evidence type="ECO:0000256" key="1">
    <source>
        <dbReference type="SAM" id="MobiDB-lite"/>
    </source>
</evidence>
<sequence>MPEDLAIQPGLKRPFIPDDAVHIQTGADQELERKRPRRDNIMQQSLLQEGTVSTSLQADKESELKQLWIERWKEGGDKRRQKVKGCGCKLVGLLEKSKQQKKSKLTPKEIQ</sequence>
<evidence type="ECO:0000313" key="2">
    <source>
        <dbReference type="EMBL" id="KIN09169.1"/>
    </source>
</evidence>
<proteinExistence type="predicted"/>
<dbReference type="AlphaFoldDB" id="A0A0C3DCW0"/>
<dbReference type="EMBL" id="KN832870">
    <property type="protein sequence ID" value="KIN09169.1"/>
    <property type="molecule type" value="Genomic_DNA"/>
</dbReference>
<protein>
    <submittedName>
        <fullName evidence="2">Uncharacterized protein</fullName>
    </submittedName>
</protein>
<accession>A0A0C3DCW0</accession>
<feature type="compositionally biased region" description="Polar residues" evidence="1">
    <location>
        <begin position="41"/>
        <end position="57"/>
    </location>
</feature>
<feature type="region of interest" description="Disordered" evidence="1">
    <location>
        <begin position="1"/>
        <end position="20"/>
    </location>
</feature>
<dbReference type="InParanoid" id="A0A0C3DCW0"/>
<organism evidence="2 3">
    <name type="scientific">Oidiodendron maius (strain Zn)</name>
    <dbReference type="NCBI Taxonomy" id="913774"/>
    <lineage>
        <taxon>Eukaryota</taxon>
        <taxon>Fungi</taxon>
        <taxon>Dikarya</taxon>
        <taxon>Ascomycota</taxon>
        <taxon>Pezizomycotina</taxon>
        <taxon>Leotiomycetes</taxon>
        <taxon>Leotiomycetes incertae sedis</taxon>
        <taxon>Myxotrichaceae</taxon>
        <taxon>Oidiodendron</taxon>
    </lineage>
</organism>
<evidence type="ECO:0000313" key="3">
    <source>
        <dbReference type="Proteomes" id="UP000054321"/>
    </source>
</evidence>
<feature type="region of interest" description="Disordered" evidence="1">
    <location>
        <begin position="27"/>
        <end position="59"/>
    </location>
</feature>
<name>A0A0C3DCW0_OIDMZ</name>